<dbReference type="EMBL" id="CM014101">
    <property type="protein sequence ID" value="TKS92737.1"/>
    <property type="molecule type" value="Genomic_DNA"/>
</dbReference>
<sequence length="979" mass="103861">MTDSQGKSESTKTVLILFFLLIGLIVLLIFLYKKLNKEANGEYTIRRMIYKEGGVRDQMRGAVLALEARLGVQLWPRSDTDGDGEEMQEVQDEEGEVEEGDSQQSDSEEDDQEEDEDGQCSETEGKGDDTSAVNSSLECSKAEEETGLIDQSEEKGAEKEEKVEDGDGKCEASGGTGLLIDLKQFSGSAIWSEEGEGREGDVTALSRMLLASAVVVWEWLNEHGRWRPYSPAVCHHIEAVIRSDPRCGSVVLGQVDSRLSPYIIDLHSMHQFRQDTGTLRPVRRSFYDPTSAPGQGWLWEWENDAGSWTAYDTEVGIAIQAARDRQQPWLDLAPLGFCYLIDFESMTQINGQTQRCRRIQRRSDLAYPLVSGPLPKSHHAWGPMSMPSHGGLLGVDVSGVGMGIRMSSSGTGNGSAYPSGALPASAITSLGQPCACQQCMLVLSVKAGAMSTAHTLGRRPPQTKPPSPKISSHPVPGASYSLTLPRPPSLSRSFSPHRTSIVGATGGYSVGGMGGPGGVGIVGGSGVGSSTLGYGGGFTHSLSLLGSATAALSISSTRPPPPPLPPPPPPPPPPSTTLSSAAISPPHPSTSSSLSASCSAPTVPAPGPPLISTAASTCTPSPSARVLGPVSSSGAAACAAPLPPRSSLAGLSRPALQRIAMAQSRALIASGVPTVPVKNLNGSSPVHPALAGITGILMSAAGLPVCLTRPPKLVLHPPPVSKSDIKPVPGLGHCCRKTTKKQARKGKTPEEVVKRYLQKVRNPPEEDCTICMEALAGPSGYKGPGVGGISRAESVGRLAQCGHQYHLQCLVAMYNNGNKDGSLQCPTCKTIYGVKTGNQPPGKMEYHVIPHSLPGHPDCKTIRIIYNIPPGIQGPEHPNPGKPFTARGFPRHCYLPDSEKGRKVLRLLLVAWDRRLIFSVGTSSTTGESDTVIWNEVHHKTEFGSNLTGHGYPDPGHLDNVLEELKAQGITEEECLPRD</sequence>
<evidence type="ECO:0000256" key="8">
    <source>
        <dbReference type="ARBA" id="ARBA00022833"/>
    </source>
</evidence>
<accession>A0A4U5VVD9</accession>
<evidence type="ECO:0000313" key="17">
    <source>
        <dbReference type="Proteomes" id="UP000298787"/>
    </source>
</evidence>
<keyword evidence="7 10" id="KW-0863">Zinc-finger</keyword>
<dbReference type="Pfam" id="PF00097">
    <property type="entry name" value="zf-C3HC4"/>
    <property type="match status" value="1"/>
</dbReference>
<dbReference type="GO" id="GO:0005737">
    <property type="term" value="C:cytoplasm"/>
    <property type="evidence" value="ECO:0007669"/>
    <property type="project" value="UniProtKB-SubCell"/>
</dbReference>
<evidence type="ECO:0000259" key="15">
    <source>
        <dbReference type="PROSITE" id="PS50918"/>
    </source>
</evidence>
<dbReference type="InterPro" id="IPR018123">
    <property type="entry name" value="WWE-dom_subgr"/>
</dbReference>
<dbReference type="SMART" id="SM00678">
    <property type="entry name" value="WWE"/>
    <property type="match status" value="2"/>
</dbReference>
<feature type="domain" description="WWE" evidence="15">
    <location>
        <begin position="285"/>
        <end position="361"/>
    </location>
</feature>
<dbReference type="STRING" id="240159.A0A4U5VVD9"/>
<dbReference type="InterPro" id="IPR037197">
    <property type="entry name" value="WWE_dom_sf"/>
</dbReference>
<feature type="compositionally biased region" description="Basic and acidic residues" evidence="12">
    <location>
        <begin position="152"/>
        <end position="170"/>
    </location>
</feature>
<dbReference type="GO" id="GO:0007219">
    <property type="term" value="P:Notch signaling pathway"/>
    <property type="evidence" value="ECO:0007669"/>
    <property type="project" value="UniProtKB-KW"/>
</dbReference>
<dbReference type="InterPro" id="IPR039399">
    <property type="entry name" value="Deltex_C_sf"/>
</dbReference>
<feature type="compositionally biased region" description="Low complexity" evidence="12">
    <location>
        <begin position="576"/>
        <end position="601"/>
    </location>
</feature>
<keyword evidence="5 11" id="KW-0479">Metal-binding</keyword>
<feature type="region of interest" description="Disordered" evidence="12">
    <location>
        <begin position="75"/>
        <end position="175"/>
    </location>
</feature>
<dbReference type="Gene3D" id="3.30.40.10">
    <property type="entry name" value="Zinc/RING finger domain, C3HC4 (zinc finger)"/>
    <property type="match status" value="1"/>
</dbReference>
<keyword evidence="17" id="KW-1185">Reference proteome</keyword>
<name>A0A4U5VVD9_COLLU</name>
<dbReference type="FunFam" id="3.30.40.10:FF:000097">
    <property type="entry name" value="E3 ubiquitin-protein ligase DTX4"/>
    <property type="match status" value="1"/>
</dbReference>
<evidence type="ECO:0000256" key="6">
    <source>
        <dbReference type="ARBA" id="ARBA00022737"/>
    </source>
</evidence>
<dbReference type="Pfam" id="PF02825">
    <property type="entry name" value="WWE"/>
    <property type="match status" value="2"/>
</dbReference>
<dbReference type="SMART" id="SM00184">
    <property type="entry name" value="RING"/>
    <property type="match status" value="1"/>
</dbReference>
<evidence type="ECO:0000256" key="5">
    <source>
        <dbReference type="ARBA" id="ARBA00022723"/>
    </source>
</evidence>
<dbReference type="GO" id="GO:0008270">
    <property type="term" value="F:zinc ion binding"/>
    <property type="evidence" value="ECO:0007669"/>
    <property type="project" value="UniProtKB-KW"/>
</dbReference>
<comment type="catalytic activity">
    <reaction evidence="1 11">
        <text>S-ubiquitinyl-[E2 ubiquitin-conjugating enzyme]-L-cysteine + [acceptor protein]-L-lysine = [E2 ubiquitin-conjugating enzyme]-L-cysteine + N(6)-ubiquitinyl-[acceptor protein]-L-lysine.</text>
        <dbReference type="EC" id="2.3.2.27"/>
    </reaction>
</comment>
<dbReference type="SUPFAM" id="SSF57850">
    <property type="entry name" value="RING/U-box"/>
    <property type="match status" value="1"/>
</dbReference>
<dbReference type="InterPro" id="IPR001841">
    <property type="entry name" value="Znf_RING"/>
</dbReference>
<keyword evidence="9" id="KW-0914">Notch signaling pathway</keyword>
<dbReference type="CDD" id="cd09633">
    <property type="entry name" value="Deltex_C"/>
    <property type="match status" value="1"/>
</dbReference>
<comment type="subcellular location">
    <subcellularLocation>
        <location evidence="11">Cytoplasm</location>
    </subcellularLocation>
</comment>
<evidence type="ECO:0000256" key="3">
    <source>
        <dbReference type="ARBA" id="ARBA00009413"/>
    </source>
</evidence>
<keyword evidence="11" id="KW-0963">Cytoplasm</keyword>
<evidence type="ECO:0000256" key="12">
    <source>
        <dbReference type="SAM" id="MobiDB-lite"/>
    </source>
</evidence>
<evidence type="ECO:0000313" key="16">
    <source>
        <dbReference type="EMBL" id="TKS92737.1"/>
    </source>
</evidence>
<keyword evidence="4 11" id="KW-0808">Transferase</keyword>
<evidence type="ECO:0000259" key="14">
    <source>
        <dbReference type="PROSITE" id="PS50089"/>
    </source>
</evidence>
<keyword evidence="13" id="KW-0812">Transmembrane</keyword>
<feature type="compositionally biased region" description="Pro residues" evidence="12">
    <location>
        <begin position="558"/>
        <end position="575"/>
    </location>
</feature>
<dbReference type="FunFam" id="3.30.390.130:FF:000001">
    <property type="entry name" value="Probable E3 ubiquitin-protein ligase DTX3"/>
    <property type="match status" value="1"/>
</dbReference>
<evidence type="ECO:0000256" key="1">
    <source>
        <dbReference type="ARBA" id="ARBA00000900"/>
    </source>
</evidence>
<reference evidence="16 17" key="1">
    <citation type="submission" date="2019-01" db="EMBL/GenBank/DDBJ databases">
        <title>Genome Assembly of Collichthys lucidus.</title>
        <authorList>
            <person name="Cai M."/>
            <person name="Xiao S."/>
        </authorList>
    </citation>
    <scope>NUCLEOTIDE SEQUENCE [LARGE SCALE GENOMIC DNA]</scope>
    <source>
        <strain evidence="16">JT15FE1705JMU</strain>
        <tissue evidence="16">Muscle</tissue>
    </source>
</reference>
<gene>
    <name evidence="16" type="ORF">D9C73_027277</name>
</gene>
<comment type="similarity">
    <text evidence="3 11">Belongs to the Deltex family.</text>
</comment>
<dbReference type="InterPro" id="IPR013083">
    <property type="entry name" value="Znf_RING/FYVE/PHD"/>
</dbReference>
<dbReference type="InterPro" id="IPR039396">
    <property type="entry name" value="Deltex_C"/>
</dbReference>
<dbReference type="SUPFAM" id="SSF117839">
    <property type="entry name" value="WWE domain"/>
    <property type="match status" value="2"/>
</dbReference>
<dbReference type="InterPro" id="IPR018957">
    <property type="entry name" value="Znf_C3HC4_RING-type"/>
</dbReference>
<dbReference type="GO" id="GO:0016567">
    <property type="term" value="P:protein ubiquitination"/>
    <property type="evidence" value="ECO:0007669"/>
    <property type="project" value="UniProtKB-UniRule"/>
</dbReference>
<dbReference type="Gene3D" id="3.30.720.50">
    <property type="match status" value="2"/>
</dbReference>
<dbReference type="AlphaFoldDB" id="A0A4U5VVD9"/>
<feature type="region of interest" description="Disordered" evidence="12">
    <location>
        <begin position="452"/>
        <end position="498"/>
    </location>
</feature>
<protein>
    <recommendedName>
        <fullName evidence="11">E3 ubiquitin-protein ligase</fullName>
        <ecNumber evidence="11">2.3.2.27</ecNumber>
    </recommendedName>
</protein>
<feature type="region of interest" description="Disordered" evidence="12">
    <location>
        <begin position="553"/>
        <end position="602"/>
    </location>
</feature>
<evidence type="ECO:0000256" key="11">
    <source>
        <dbReference type="RuleBase" id="RU367105"/>
    </source>
</evidence>
<keyword evidence="6" id="KW-0677">Repeat</keyword>
<feature type="compositionally biased region" description="Acidic residues" evidence="12">
    <location>
        <begin position="81"/>
        <end position="119"/>
    </location>
</feature>
<evidence type="ECO:0000256" key="9">
    <source>
        <dbReference type="ARBA" id="ARBA00022976"/>
    </source>
</evidence>
<dbReference type="Gene3D" id="3.30.390.130">
    <property type="match status" value="1"/>
</dbReference>
<feature type="compositionally biased region" description="Low complexity" evidence="12">
    <location>
        <begin position="479"/>
        <end position="498"/>
    </location>
</feature>
<evidence type="ECO:0000256" key="2">
    <source>
        <dbReference type="ARBA" id="ARBA00004906"/>
    </source>
</evidence>
<keyword evidence="13" id="KW-0472">Membrane</keyword>
<dbReference type="InterPro" id="IPR004170">
    <property type="entry name" value="WWE_dom"/>
</dbReference>
<keyword evidence="13" id="KW-1133">Transmembrane helix</keyword>
<dbReference type="GO" id="GO:0061630">
    <property type="term" value="F:ubiquitin protein ligase activity"/>
    <property type="evidence" value="ECO:0007669"/>
    <property type="project" value="UniProtKB-UniRule"/>
</dbReference>
<organism evidence="16 17">
    <name type="scientific">Collichthys lucidus</name>
    <name type="common">Big head croaker</name>
    <name type="synonym">Sciaena lucida</name>
    <dbReference type="NCBI Taxonomy" id="240159"/>
    <lineage>
        <taxon>Eukaryota</taxon>
        <taxon>Metazoa</taxon>
        <taxon>Chordata</taxon>
        <taxon>Craniata</taxon>
        <taxon>Vertebrata</taxon>
        <taxon>Euteleostomi</taxon>
        <taxon>Actinopterygii</taxon>
        <taxon>Neopterygii</taxon>
        <taxon>Teleostei</taxon>
        <taxon>Neoteleostei</taxon>
        <taxon>Acanthomorphata</taxon>
        <taxon>Eupercaria</taxon>
        <taxon>Sciaenidae</taxon>
        <taxon>Collichthys</taxon>
    </lineage>
</organism>
<dbReference type="UniPathway" id="UPA00143"/>
<evidence type="ECO:0000256" key="13">
    <source>
        <dbReference type="SAM" id="Phobius"/>
    </source>
</evidence>
<proteinExistence type="inferred from homology"/>
<dbReference type="EC" id="2.3.2.27" evidence="11"/>
<evidence type="ECO:0000256" key="7">
    <source>
        <dbReference type="ARBA" id="ARBA00022771"/>
    </source>
</evidence>
<dbReference type="PROSITE" id="PS50918">
    <property type="entry name" value="WWE"/>
    <property type="match status" value="2"/>
</dbReference>
<dbReference type="Pfam" id="PF18102">
    <property type="entry name" value="DTC"/>
    <property type="match status" value="1"/>
</dbReference>
<evidence type="ECO:0000256" key="4">
    <source>
        <dbReference type="ARBA" id="ARBA00022679"/>
    </source>
</evidence>
<dbReference type="InterPro" id="IPR039398">
    <property type="entry name" value="Deltex_fam"/>
</dbReference>
<dbReference type="PANTHER" id="PTHR12622">
    <property type="entry name" value="DELTEX-RELATED"/>
    <property type="match status" value="1"/>
</dbReference>
<keyword evidence="8 11" id="KW-0862">Zinc</keyword>
<comment type="pathway">
    <text evidence="2 11">Protein modification; protein ubiquitination.</text>
</comment>
<feature type="domain" description="WWE" evidence="15">
    <location>
        <begin position="203"/>
        <end position="284"/>
    </location>
</feature>
<feature type="domain" description="RING-type" evidence="14">
    <location>
        <begin position="768"/>
        <end position="829"/>
    </location>
</feature>
<evidence type="ECO:0000256" key="10">
    <source>
        <dbReference type="PROSITE-ProRule" id="PRU00175"/>
    </source>
</evidence>
<feature type="transmembrane region" description="Helical" evidence="13">
    <location>
        <begin position="12"/>
        <end position="32"/>
    </location>
</feature>
<dbReference type="PROSITE" id="PS50089">
    <property type="entry name" value="ZF_RING_2"/>
    <property type="match status" value="1"/>
</dbReference>
<dbReference type="Proteomes" id="UP000298787">
    <property type="component" value="Chromosome 24"/>
</dbReference>